<dbReference type="AlphaFoldDB" id="A0A6C0KHW8"/>
<proteinExistence type="predicted"/>
<evidence type="ECO:0000256" key="1">
    <source>
        <dbReference type="SAM" id="MobiDB-lite"/>
    </source>
</evidence>
<protein>
    <submittedName>
        <fullName evidence="2">Uncharacterized protein</fullName>
    </submittedName>
</protein>
<reference evidence="2" key="1">
    <citation type="journal article" date="2020" name="Nature">
        <title>Giant virus diversity and host interactions through global metagenomics.</title>
        <authorList>
            <person name="Schulz F."/>
            <person name="Roux S."/>
            <person name="Paez-Espino D."/>
            <person name="Jungbluth S."/>
            <person name="Walsh D.A."/>
            <person name="Denef V.J."/>
            <person name="McMahon K.D."/>
            <person name="Konstantinidis K.T."/>
            <person name="Eloe-Fadrosh E.A."/>
            <person name="Kyrpides N.C."/>
            <person name="Woyke T."/>
        </authorList>
    </citation>
    <scope>NUCLEOTIDE SEQUENCE</scope>
    <source>
        <strain evidence="2">GVMAG-S-3300010158-109</strain>
    </source>
</reference>
<name>A0A6C0KHW8_9ZZZZ</name>
<organism evidence="2">
    <name type="scientific">viral metagenome</name>
    <dbReference type="NCBI Taxonomy" id="1070528"/>
    <lineage>
        <taxon>unclassified sequences</taxon>
        <taxon>metagenomes</taxon>
        <taxon>organismal metagenomes</taxon>
    </lineage>
</organism>
<evidence type="ECO:0000313" key="2">
    <source>
        <dbReference type="EMBL" id="QHU15928.1"/>
    </source>
</evidence>
<feature type="compositionally biased region" description="Basic residues" evidence="1">
    <location>
        <begin position="136"/>
        <end position="177"/>
    </location>
</feature>
<dbReference type="EMBL" id="MN740870">
    <property type="protein sequence ID" value="QHU15928.1"/>
    <property type="molecule type" value="Genomic_DNA"/>
</dbReference>
<feature type="region of interest" description="Disordered" evidence="1">
    <location>
        <begin position="128"/>
        <end position="177"/>
    </location>
</feature>
<accession>A0A6C0KHW8</accession>
<sequence length="177" mass="19687">MAALLNKSDGLSLIVNGAQDLVTPQTEQILNRSGLGLEHADNQGNLVSMTGRGLDKTGNQFRNEMNSLLGRIDPDHRELMIQVINFIRSPTVVTVGTSNSLQWEEGGKTYSVNKSASIAKLKARAQQMPTVLQFGKKSKKSSKKSRSKRSQKNKKRSIRSKRSPKKSARKPRRSDRK</sequence>